<dbReference type="SUPFAM" id="SSF54111">
    <property type="entry name" value="Urease, gamma-subunit"/>
    <property type="match status" value="1"/>
</dbReference>
<keyword evidence="1 3" id="KW-0378">Hydrolase</keyword>
<organism evidence="3 4">
    <name type="scientific">Chromobacterium aquaticum</name>
    <dbReference type="NCBI Taxonomy" id="467180"/>
    <lineage>
        <taxon>Bacteria</taxon>
        <taxon>Pseudomonadati</taxon>
        <taxon>Pseudomonadota</taxon>
        <taxon>Betaproteobacteria</taxon>
        <taxon>Neisseriales</taxon>
        <taxon>Chromobacteriaceae</taxon>
        <taxon>Chromobacterium</taxon>
    </lineage>
</organism>
<dbReference type="SUPFAM" id="SSF51905">
    <property type="entry name" value="FAD/NAD(P)-binding domain"/>
    <property type="match status" value="1"/>
</dbReference>
<proteinExistence type="predicted"/>
<dbReference type="InterPro" id="IPR036463">
    <property type="entry name" value="Urease_gamma_sf"/>
</dbReference>
<dbReference type="InterPro" id="IPR002026">
    <property type="entry name" value="Urease_gamma/gamma-beta_su"/>
</dbReference>
<comment type="caution">
    <text evidence="3">The sequence shown here is derived from an EMBL/GenBank/DDBJ whole genome shotgun (WGS) entry which is preliminary data.</text>
</comment>
<dbReference type="RefSeq" id="WP_231462396.1">
    <property type="nucleotide sequence ID" value="NZ_JAJOHW010000070.1"/>
</dbReference>
<dbReference type="GO" id="GO:0009039">
    <property type="term" value="F:urease activity"/>
    <property type="evidence" value="ECO:0007669"/>
    <property type="project" value="UniProtKB-EC"/>
</dbReference>
<name>A0ABV8ZX81_9NEIS</name>
<dbReference type="Pfam" id="PF00547">
    <property type="entry name" value="Urease_gamma"/>
    <property type="match status" value="1"/>
</dbReference>
<evidence type="ECO:0000256" key="1">
    <source>
        <dbReference type="ARBA" id="ARBA00022801"/>
    </source>
</evidence>
<evidence type="ECO:0000313" key="4">
    <source>
        <dbReference type="Proteomes" id="UP001595999"/>
    </source>
</evidence>
<dbReference type="CDD" id="cd00390">
    <property type="entry name" value="Urease_gamma"/>
    <property type="match status" value="1"/>
</dbReference>
<reference evidence="4" key="1">
    <citation type="journal article" date="2019" name="Int. J. Syst. Evol. Microbiol.">
        <title>The Global Catalogue of Microorganisms (GCM) 10K type strain sequencing project: providing services to taxonomists for standard genome sequencing and annotation.</title>
        <authorList>
            <consortium name="The Broad Institute Genomics Platform"/>
            <consortium name="The Broad Institute Genome Sequencing Center for Infectious Disease"/>
            <person name="Wu L."/>
            <person name="Ma J."/>
        </authorList>
    </citation>
    <scope>NUCLEOTIDE SEQUENCE [LARGE SCALE GENOMIC DNA]</scope>
    <source>
        <strain evidence="4">CGMCC 4.7608</strain>
    </source>
</reference>
<dbReference type="PANTHER" id="PTHR33569">
    <property type="entry name" value="UREASE"/>
    <property type="match status" value="1"/>
</dbReference>
<dbReference type="EMBL" id="JBHSEK010000018">
    <property type="protein sequence ID" value="MFC4491899.1"/>
    <property type="molecule type" value="Genomic_DNA"/>
</dbReference>
<dbReference type="PANTHER" id="PTHR33569:SF1">
    <property type="entry name" value="UREASE"/>
    <property type="match status" value="1"/>
</dbReference>
<accession>A0ABV8ZX81</accession>
<comment type="catalytic activity">
    <reaction evidence="2">
        <text>urea + 2 H2O + H(+) = hydrogencarbonate + 2 NH4(+)</text>
        <dbReference type="Rhea" id="RHEA:20557"/>
        <dbReference type="ChEBI" id="CHEBI:15377"/>
        <dbReference type="ChEBI" id="CHEBI:15378"/>
        <dbReference type="ChEBI" id="CHEBI:16199"/>
        <dbReference type="ChEBI" id="CHEBI:17544"/>
        <dbReference type="ChEBI" id="CHEBI:28938"/>
        <dbReference type="EC" id="3.5.1.5"/>
    </reaction>
</comment>
<dbReference type="InterPro" id="IPR050069">
    <property type="entry name" value="Urease_subunit"/>
</dbReference>
<gene>
    <name evidence="3" type="ORF">ACFO0R_19990</name>
</gene>
<dbReference type="Gene3D" id="3.30.280.10">
    <property type="entry name" value="Urease, gamma-like subunit"/>
    <property type="match status" value="1"/>
</dbReference>
<dbReference type="EC" id="3.5.1.5" evidence="3"/>
<evidence type="ECO:0000256" key="2">
    <source>
        <dbReference type="ARBA" id="ARBA00047778"/>
    </source>
</evidence>
<dbReference type="Gene3D" id="3.50.50.60">
    <property type="entry name" value="FAD/NAD(P)-binding domain"/>
    <property type="match status" value="1"/>
</dbReference>
<dbReference type="InterPro" id="IPR036188">
    <property type="entry name" value="FAD/NAD-bd_sf"/>
</dbReference>
<sequence length="808" mass="89109">MGVTVIRNLSSDKAPAETIEQLLEEGKYYRHPDSAQISYPLVVADQIGTLPTGKDLNVAIVGAGAAGLCALTELAKMKPANNKLTVTIFEADKDSFIHAAQRGISTAGKRAGRVFSARANDDTVYEIGAMRFPEIAGLTWHYAAHAFGPDGKVKVFPNPGKVATEFIFADQVDRYDSDTWLDSNSITRRVKDRVATGLMGDGSPRSAFAYIGQREPREVAELLRAEGTSQEILKEVQKDWHQFAHDNDQYTLEAVVRSIIRSALHAPSEPLPTMEGFSIDETENYYVELFGRFGFGTGGFKSLYSISFVEMMRLLLWDYSNEYTFPVEENVEFFKNLFKKAKELEESGKFEIKVAAARVSDVFHQKNGDNYQATVAYYDNKDEKTLASQSFDFVILAMPQDQLVGMVARAGYAPKPQDKVTFGDGPLELDTKAFDNVLPALWVSDQYAAANGRAVSAVSMLRMVRSSKVFATIHEDKLKGLPQFKQNPITAIVSDCGLATSYIVPSSIPESKYHTFLASYTWDEDSTRLQRDFGQYPLNPGTDDQSMFLTMINRADRQVLDPVDQQQKRWWLVSVLKDVLSENRLVFDWTTNGSAGGFKLDACGDHYQSNYCFRFHKHAEGNKNNRVFIASDSFSHLGGWLEGAFMSAVNAVAGLVVAANGGNTDSLKGEAEKIFTALNDPNNNPTPNPCPPCPPPMVSLNSVFQEGSPMPSQLSISIAAGLAQKQLDRNEPLNYPEAVAVISNYILEEARKPEATAAKIKQGAKELLRSDQVLDGVDSLIKNLAVDVTLPSGMTTITVFDPIPKLSQ</sequence>
<dbReference type="Proteomes" id="UP001595999">
    <property type="component" value="Unassembled WGS sequence"/>
</dbReference>
<keyword evidence="4" id="KW-1185">Reference proteome</keyword>
<protein>
    <submittedName>
        <fullName evidence="3">Urease subunit gamma</fullName>
        <ecNumber evidence="3">3.5.1.5</ecNumber>
    </submittedName>
</protein>
<evidence type="ECO:0000313" key="3">
    <source>
        <dbReference type="EMBL" id="MFC4491899.1"/>
    </source>
</evidence>
<dbReference type="Gene3D" id="3.90.660.60">
    <property type="match status" value="1"/>
</dbReference>